<dbReference type="InterPro" id="IPR003018">
    <property type="entry name" value="GAF"/>
</dbReference>
<dbReference type="InterPro" id="IPR025736">
    <property type="entry name" value="PucR_C-HTH_dom"/>
</dbReference>
<dbReference type="SMART" id="SM00065">
    <property type="entry name" value="GAF"/>
    <property type="match status" value="1"/>
</dbReference>
<dbReference type="AlphaFoldDB" id="A0A2N4UC09"/>
<dbReference type="EMBL" id="PDNV01000012">
    <property type="protein sequence ID" value="PLC52564.1"/>
    <property type="molecule type" value="Genomic_DNA"/>
</dbReference>
<dbReference type="Proteomes" id="UP000234328">
    <property type="component" value="Unassembled WGS sequence"/>
</dbReference>
<dbReference type="InterPro" id="IPR042070">
    <property type="entry name" value="PucR_C-HTH_sf"/>
</dbReference>
<dbReference type="Pfam" id="PF13556">
    <property type="entry name" value="HTH_30"/>
    <property type="match status" value="1"/>
</dbReference>
<dbReference type="Gene3D" id="3.30.450.40">
    <property type="match status" value="1"/>
</dbReference>
<protein>
    <submittedName>
        <fullName evidence="3">CdaR family transcriptional regulator</fullName>
    </submittedName>
</protein>
<sequence length="657" mass="72780">MQRGPPVLSVDDYHYRILRALYQGEDRHELVGLRDDGIMSLPESAAKGDLIRSVEMAITIRERFEQHQLRERGLLAVIETAQDLTALTDLDRVLQAIVQRARKLIGCDVGYLSIYDDQQGDFYVRATDGAFSAKFKQVRVGIDIGVCGYVARNRAPYASSDYVADSRFTHNRLIDSAMTDENIQSILGVPLLAADQVIGVLFVGDRYVRSYIAWEMSILSTLAAHASVAIGNARLFEQAEFALQQAGAANALLVKQTADTRAAAEVHEQLTSLVARGGELRDICHMVAHRLGGHVVVCDEGELEVCTSTGPGYTHPVAAIADPTRRHSLEDRIHAALDESRRLGRSVVALSEEGHECRVSAVTGGAGLLGGLIIHTHAALNEVAVRILERSSLVTSIVLLLKERRESTLWSDNPVALRRLILQPQSNLKALAVQTLVYGLDLAQPVCVLVIQVPSGRATYIAQQLRRLLDGFHALFDEVGDALVFVVDQISLARLKESLTRYFVERRLDFTGVVSEPTADPSRIPASYQSASNCLRFLGVLERRGEIFRERELGMYSFLFGRLDPLEIDAYLQSILGPLYQACDPRKVELGRSLLAYLDHGYNARTAARALDIHINTFRQRLDGLDRLLGAWRDSARALEVHIALRLWRLRDPSVVG</sequence>
<dbReference type="InterPro" id="IPR051448">
    <property type="entry name" value="CdaR-like_regulators"/>
</dbReference>
<evidence type="ECO:0000259" key="2">
    <source>
        <dbReference type="SMART" id="SM00065"/>
    </source>
</evidence>
<evidence type="ECO:0000313" key="3">
    <source>
        <dbReference type="EMBL" id="PLC52564.1"/>
    </source>
</evidence>
<comment type="caution">
    <text evidence="3">The sequence shown here is derived from an EMBL/GenBank/DDBJ whole genome shotgun (WGS) entry which is preliminary data.</text>
</comment>
<dbReference type="Pfam" id="PF17853">
    <property type="entry name" value="GGDEF_2"/>
    <property type="match status" value="1"/>
</dbReference>
<keyword evidence="4" id="KW-1185">Reference proteome</keyword>
<evidence type="ECO:0000313" key="4">
    <source>
        <dbReference type="Proteomes" id="UP000234328"/>
    </source>
</evidence>
<comment type="similarity">
    <text evidence="1">Belongs to the CdaR family.</text>
</comment>
<dbReference type="InterPro" id="IPR029016">
    <property type="entry name" value="GAF-like_dom_sf"/>
</dbReference>
<dbReference type="Gene3D" id="1.10.10.2840">
    <property type="entry name" value="PucR C-terminal helix-turn-helix domain"/>
    <property type="match status" value="1"/>
</dbReference>
<name>A0A2N4UC09_9BURK</name>
<dbReference type="PANTHER" id="PTHR33744">
    <property type="entry name" value="CARBOHYDRATE DIACID REGULATOR"/>
    <property type="match status" value="1"/>
</dbReference>
<proteinExistence type="inferred from homology"/>
<feature type="domain" description="GAF" evidence="2">
    <location>
        <begin position="89"/>
        <end position="240"/>
    </location>
</feature>
<gene>
    <name evidence="3" type="ORF">CR155_17390</name>
</gene>
<dbReference type="PANTHER" id="PTHR33744:SF1">
    <property type="entry name" value="DNA-BINDING TRANSCRIPTIONAL ACTIVATOR ADER"/>
    <property type="match status" value="1"/>
</dbReference>
<dbReference type="InterPro" id="IPR041522">
    <property type="entry name" value="CdaR_GGDEF"/>
</dbReference>
<accession>A0A2N4UC09</accession>
<organism evidence="3 4">
    <name type="scientific">Pollutimonas nitritireducens</name>
    <dbReference type="NCBI Taxonomy" id="2045209"/>
    <lineage>
        <taxon>Bacteria</taxon>
        <taxon>Pseudomonadati</taxon>
        <taxon>Pseudomonadota</taxon>
        <taxon>Betaproteobacteria</taxon>
        <taxon>Burkholderiales</taxon>
        <taxon>Alcaligenaceae</taxon>
        <taxon>Pollutimonas</taxon>
    </lineage>
</organism>
<reference evidence="3 4" key="1">
    <citation type="submission" date="2017-10" db="EMBL/GenBank/DDBJ databases">
        <title>Two draft genome sequences of Pusillimonas sp. strains isolated from a nitrate- and radionuclide-contaminated groundwater in Russia.</title>
        <authorList>
            <person name="Grouzdev D.S."/>
            <person name="Tourova T.P."/>
            <person name="Goeva M.A."/>
            <person name="Babich T.L."/>
            <person name="Sokolova D.S."/>
            <person name="Abdullin R."/>
            <person name="Poltaraus A.B."/>
            <person name="Toshchakov S.V."/>
            <person name="Nazina T.N."/>
        </authorList>
    </citation>
    <scope>NUCLEOTIDE SEQUENCE [LARGE SCALE GENOMIC DNA]</scope>
    <source>
        <strain evidence="3 4">JR1/69-2-13</strain>
    </source>
</reference>
<dbReference type="Pfam" id="PF13185">
    <property type="entry name" value="GAF_2"/>
    <property type="match status" value="1"/>
</dbReference>
<evidence type="ECO:0000256" key="1">
    <source>
        <dbReference type="ARBA" id="ARBA00006754"/>
    </source>
</evidence>
<dbReference type="SUPFAM" id="SSF55781">
    <property type="entry name" value="GAF domain-like"/>
    <property type="match status" value="1"/>
</dbReference>